<dbReference type="PANTHER" id="PTHR31836">
    <property type="match status" value="1"/>
</dbReference>
<evidence type="ECO:0000313" key="4">
    <source>
        <dbReference type="EMBL" id="KAK3953983.1"/>
    </source>
</evidence>
<feature type="compositionally biased region" description="Pro residues" evidence="2">
    <location>
        <begin position="120"/>
        <end position="147"/>
    </location>
</feature>
<feature type="chain" id="PRO_5042849664" evidence="3">
    <location>
        <begin position="18"/>
        <end position="277"/>
    </location>
</feature>
<feature type="signal peptide" evidence="3">
    <location>
        <begin position="1"/>
        <end position="17"/>
    </location>
</feature>
<dbReference type="PANTHER" id="PTHR31836:SF28">
    <property type="entry name" value="SRCR DOMAIN-CONTAINING PROTEIN-RELATED"/>
    <property type="match status" value="1"/>
</dbReference>
<reference evidence="4" key="2">
    <citation type="submission" date="2023-06" db="EMBL/GenBank/DDBJ databases">
        <authorList>
            <consortium name="Lawrence Berkeley National Laboratory"/>
            <person name="Mondo S.J."/>
            <person name="Hensen N."/>
            <person name="Bonometti L."/>
            <person name="Westerberg I."/>
            <person name="Brannstrom I.O."/>
            <person name="Guillou S."/>
            <person name="Cros-Aarteil S."/>
            <person name="Calhoun S."/>
            <person name="Haridas S."/>
            <person name="Kuo A."/>
            <person name="Pangilinan J."/>
            <person name="Riley R."/>
            <person name="Labutti K."/>
            <person name="Andreopoulos B."/>
            <person name="Lipzen A."/>
            <person name="Chen C."/>
            <person name="Yanf M."/>
            <person name="Daum C."/>
            <person name="Ng V."/>
            <person name="Clum A."/>
            <person name="Steindorff A."/>
            <person name="Ohm R."/>
            <person name="Martin F."/>
            <person name="Silar P."/>
            <person name="Natvig D."/>
            <person name="Lalanne C."/>
            <person name="Gautier V."/>
            <person name="Ament-Velasquez S.L."/>
            <person name="Kruys A."/>
            <person name="Hutchinson M.I."/>
            <person name="Powell A.J."/>
            <person name="Barry K."/>
            <person name="Miller A.N."/>
            <person name="Grigoriev I.V."/>
            <person name="Debuchy R."/>
            <person name="Gladieux P."/>
            <person name="Thoren M.H."/>
            <person name="Johannesson H."/>
        </authorList>
    </citation>
    <scope>NUCLEOTIDE SEQUENCE</scope>
    <source>
        <strain evidence="4">CBS 626.80</strain>
    </source>
</reference>
<keyword evidence="5" id="KW-1185">Reference proteome</keyword>
<dbReference type="AlphaFoldDB" id="A0AAN6NZI7"/>
<organism evidence="4 5">
    <name type="scientific">Pseudoneurospora amorphoporcata</name>
    <dbReference type="NCBI Taxonomy" id="241081"/>
    <lineage>
        <taxon>Eukaryota</taxon>
        <taxon>Fungi</taxon>
        <taxon>Dikarya</taxon>
        <taxon>Ascomycota</taxon>
        <taxon>Pezizomycotina</taxon>
        <taxon>Sordariomycetes</taxon>
        <taxon>Sordariomycetidae</taxon>
        <taxon>Sordariales</taxon>
        <taxon>Sordariaceae</taxon>
        <taxon>Pseudoneurospora</taxon>
    </lineage>
</organism>
<evidence type="ECO:0000256" key="3">
    <source>
        <dbReference type="SAM" id="SignalP"/>
    </source>
</evidence>
<comment type="caution">
    <text evidence="4">The sequence shown here is derived from an EMBL/GenBank/DDBJ whole genome shotgun (WGS) entry which is preliminary data.</text>
</comment>
<accession>A0AAN6NZI7</accession>
<keyword evidence="1 3" id="KW-0732">Signal</keyword>
<dbReference type="InterPro" id="IPR051477">
    <property type="entry name" value="Expansin_CellWall"/>
</dbReference>
<reference evidence="4" key="1">
    <citation type="journal article" date="2023" name="Mol. Phylogenet. Evol.">
        <title>Genome-scale phylogeny and comparative genomics of the fungal order Sordariales.</title>
        <authorList>
            <person name="Hensen N."/>
            <person name="Bonometti L."/>
            <person name="Westerberg I."/>
            <person name="Brannstrom I.O."/>
            <person name="Guillou S."/>
            <person name="Cros-Aarteil S."/>
            <person name="Calhoun S."/>
            <person name="Haridas S."/>
            <person name="Kuo A."/>
            <person name="Mondo S."/>
            <person name="Pangilinan J."/>
            <person name="Riley R."/>
            <person name="LaButti K."/>
            <person name="Andreopoulos B."/>
            <person name="Lipzen A."/>
            <person name="Chen C."/>
            <person name="Yan M."/>
            <person name="Daum C."/>
            <person name="Ng V."/>
            <person name="Clum A."/>
            <person name="Steindorff A."/>
            <person name="Ohm R.A."/>
            <person name="Martin F."/>
            <person name="Silar P."/>
            <person name="Natvig D.O."/>
            <person name="Lalanne C."/>
            <person name="Gautier V."/>
            <person name="Ament-Velasquez S.L."/>
            <person name="Kruys A."/>
            <person name="Hutchinson M.I."/>
            <person name="Powell A.J."/>
            <person name="Barry K."/>
            <person name="Miller A.N."/>
            <person name="Grigoriev I.V."/>
            <person name="Debuchy R."/>
            <person name="Gladieux P."/>
            <person name="Hiltunen Thoren M."/>
            <person name="Johannesson H."/>
        </authorList>
    </citation>
    <scope>NUCLEOTIDE SEQUENCE</scope>
    <source>
        <strain evidence="4">CBS 626.80</strain>
    </source>
</reference>
<gene>
    <name evidence="4" type="ORF">QBC32DRAFT_360631</name>
</gene>
<evidence type="ECO:0000313" key="5">
    <source>
        <dbReference type="Proteomes" id="UP001303222"/>
    </source>
</evidence>
<evidence type="ECO:0000256" key="1">
    <source>
        <dbReference type="ARBA" id="ARBA00022729"/>
    </source>
</evidence>
<dbReference type="EMBL" id="MU859097">
    <property type="protein sequence ID" value="KAK3953983.1"/>
    <property type="molecule type" value="Genomic_DNA"/>
</dbReference>
<feature type="region of interest" description="Disordered" evidence="2">
    <location>
        <begin position="91"/>
        <end position="178"/>
    </location>
</feature>
<dbReference type="CDD" id="cd22191">
    <property type="entry name" value="DPBB_RlpA_EXP_N-like"/>
    <property type="match status" value="1"/>
</dbReference>
<evidence type="ECO:0000256" key="2">
    <source>
        <dbReference type="SAM" id="MobiDB-lite"/>
    </source>
</evidence>
<sequence>MKSTTVIISLLASVALAQPRHGHNHQKKDHGHHNKRAIVTEWVTETVYETVTKVIDATTTQVIVPPKATSTLITSVSQAHSSAAPVVPVVPASSPKVEAPPPAPTTSSSQPAPPVQTVAPAPPPPPVQTVAPAPPPPVESSPAPAPVVQPAANTVASPPAVETVKTESSSSTSSSHNGDLTYYDVGLGACGFDDNGLDMSDNIVAISHEIMGTQSNGNPYCNRKVVIKANGKTVTATVRDKCMGCAFHDIDVSKKAFLDVFGALTDGRKKVEWAFTD</sequence>
<proteinExistence type="predicted"/>
<protein>
    <submittedName>
        <fullName evidence="4">RlpA-like double-psi beta-barrel-protein domain-containing protein-containing protein</fullName>
    </submittedName>
</protein>
<dbReference type="Proteomes" id="UP001303222">
    <property type="component" value="Unassembled WGS sequence"/>
</dbReference>
<dbReference type="SUPFAM" id="SSF50685">
    <property type="entry name" value="Barwin-like endoglucanases"/>
    <property type="match status" value="1"/>
</dbReference>
<name>A0AAN6NZI7_9PEZI</name>
<dbReference type="Gene3D" id="2.40.40.10">
    <property type="entry name" value="RlpA-like domain"/>
    <property type="match status" value="1"/>
</dbReference>
<feature type="compositionally biased region" description="Low complexity" evidence="2">
    <location>
        <begin position="105"/>
        <end position="119"/>
    </location>
</feature>
<dbReference type="InterPro" id="IPR036908">
    <property type="entry name" value="RlpA-like_sf"/>
</dbReference>